<feature type="transmembrane region" description="Helical" evidence="6">
    <location>
        <begin position="115"/>
        <end position="135"/>
    </location>
</feature>
<dbReference type="InterPro" id="IPR006214">
    <property type="entry name" value="Bax_inhibitor_1-related"/>
</dbReference>
<keyword evidence="5 6" id="KW-0472">Membrane</keyword>
<dbReference type="GO" id="GO:0005886">
    <property type="term" value="C:plasma membrane"/>
    <property type="evidence" value="ECO:0007669"/>
    <property type="project" value="TreeGrafter"/>
</dbReference>
<dbReference type="KEGG" id="wcb:AO080_08075"/>
<feature type="transmembrane region" description="Helical" evidence="6">
    <location>
        <begin position="28"/>
        <end position="51"/>
    </location>
</feature>
<feature type="transmembrane region" description="Helical" evidence="6">
    <location>
        <begin position="90"/>
        <end position="109"/>
    </location>
</feature>
<dbReference type="OrthoDB" id="9793828at2"/>
<evidence type="ECO:0000313" key="9">
    <source>
        <dbReference type="Proteomes" id="UP000032287"/>
    </source>
</evidence>
<gene>
    <name evidence="8" type="primary">ybhL</name>
    <name evidence="7" type="ORF">B6254_1258</name>
    <name evidence="8" type="ORF">QX99_01765</name>
</gene>
<evidence type="ECO:0000313" key="7">
    <source>
        <dbReference type="EMBL" id="AWF95662.1"/>
    </source>
</evidence>
<feature type="transmembrane region" description="Helical" evidence="6">
    <location>
        <begin position="57"/>
        <end position="78"/>
    </location>
</feature>
<dbReference type="Pfam" id="PF01027">
    <property type="entry name" value="Bax1-I"/>
    <property type="match status" value="1"/>
</dbReference>
<evidence type="ECO:0000256" key="6">
    <source>
        <dbReference type="RuleBase" id="RU004379"/>
    </source>
</evidence>
<keyword evidence="4 6" id="KW-1133">Transmembrane helix</keyword>
<dbReference type="Proteomes" id="UP000244870">
    <property type="component" value="Chromosome"/>
</dbReference>
<comment type="subcellular location">
    <subcellularLocation>
        <location evidence="1">Membrane</location>
        <topology evidence="1">Multi-pass membrane protein</topology>
    </subcellularLocation>
</comment>
<evidence type="ECO:0000313" key="10">
    <source>
        <dbReference type="Proteomes" id="UP000244870"/>
    </source>
</evidence>
<feature type="transmembrane region" description="Helical" evidence="6">
    <location>
        <begin position="171"/>
        <end position="190"/>
    </location>
</feature>
<feature type="transmembrane region" description="Helical" evidence="6">
    <location>
        <begin position="147"/>
        <end position="165"/>
    </location>
</feature>
<dbReference type="PANTHER" id="PTHR23291">
    <property type="entry name" value="BAX INHIBITOR-RELATED"/>
    <property type="match status" value="1"/>
</dbReference>
<evidence type="ECO:0000256" key="2">
    <source>
        <dbReference type="ARBA" id="ARBA00010350"/>
    </source>
</evidence>
<dbReference type="STRING" id="137591.AO080_08075"/>
<dbReference type="RefSeq" id="WP_043709738.1">
    <property type="nucleotide sequence ID" value="NZ_CP012873.1"/>
</dbReference>
<dbReference type="AlphaFoldDB" id="A0A0D1K411"/>
<evidence type="ECO:0000256" key="1">
    <source>
        <dbReference type="ARBA" id="ARBA00004141"/>
    </source>
</evidence>
<dbReference type="EMBL" id="CP020928">
    <property type="protein sequence ID" value="AWF95662.1"/>
    <property type="molecule type" value="Genomic_DNA"/>
</dbReference>
<name>A0A0D1K411_9LACO</name>
<reference evidence="8 9" key="1">
    <citation type="journal article" date="2015" name="Microbiology (Mosc.)">
        <title>Genomics of the Weissella cibaria species with an examination of its metabolic traits.</title>
        <authorList>
            <person name="Lynch K.M."/>
            <person name="Lucid A."/>
            <person name="Arendt E.K."/>
            <person name="Sleator R.D."/>
            <person name="Lucey B."/>
            <person name="Coffey A."/>
        </authorList>
    </citation>
    <scope>NUCLEOTIDE SEQUENCE [LARGE SCALE GENOMIC DNA]</scope>
    <source>
        <strain evidence="8 9">MG1</strain>
    </source>
</reference>
<keyword evidence="3 6" id="KW-0812">Transmembrane</keyword>
<organism evidence="8 9">
    <name type="scientific">Weissella cibaria</name>
    <dbReference type="NCBI Taxonomy" id="137591"/>
    <lineage>
        <taxon>Bacteria</taxon>
        <taxon>Bacillati</taxon>
        <taxon>Bacillota</taxon>
        <taxon>Bacilli</taxon>
        <taxon>Lactobacillales</taxon>
        <taxon>Lactobacillaceae</taxon>
        <taxon>Weissella</taxon>
    </lineage>
</organism>
<evidence type="ECO:0000256" key="5">
    <source>
        <dbReference type="ARBA" id="ARBA00023136"/>
    </source>
</evidence>
<dbReference type="PATRIC" id="fig|137591.25.peg.1736"/>
<dbReference type="Proteomes" id="UP000032287">
    <property type="component" value="Unassembled WGS sequence"/>
</dbReference>
<reference evidence="7 10" key="2">
    <citation type="submission" date="2017-04" db="EMBL/GenBank/DDBJ databases">
        <title>Weissella cibaria strain m2 complete genome.</title>
        <authorList>
            <person name="Pan Q."/>
            <person name="Tan M."/>
            <person name="Yao F."/>
            <person name="Su S."/>
        </authorList>
    </citation>
    <scope>NUCLEOTIDE SEQUENCE [LARGE SCALE GENOMIC DNA]</scope>
    <source>
        <strain evidence="7 10">M2</strain>
    </source>
</reference>
<evidence type="ECO:0000313" key="8">
    <source>
        <dbReference type="EMBL" id="KIU19744.1"/>
    </source>
</evidence>
<sequence length="243" mass="26300">MDNFGFEQQGPRLVNPDATGLNDFFKKVYTYMALALLVTAATAYLGVTLFAAQIAAIFSSTMSSLVMFAVMMGFVWLFSSRVYTNPGQAFGMLMGFSVLNGVTFAVIGLTTSLGMIASAFFTTALLFAGMALYGFTTKKSMSSLSSILFGSVIALIIGGIINMFFFNSIVYLFLSVVGVVVFAIMTAYDMNRLKAMYIEYGSQGDATMTQGLAVSGALSLYMDFINLFIYILRLFTAFGGSRD</sequence>
<dbReference type="PANTHER" id="PTHR23291:SF50">
    <property type="entry name" value="PROTEIN LIFEGUARD 4"/>
    <property type="match status" value="1"/>
</dbReference>
<comment type="similarity">
    <text evidence="2 6">Belongs to the BI1 family.</text>
</comment>
<dbReference type="eggNOG" id="COG0670">
    <property type="taxonomic scope" value="Bacteria"/>
</dbReference>
<dbReference type="CDD" id="cd10432">
    <property type="entry name" value="BI-1-like_bacterial"/>
    <property type="match status" value="1"/>
</dbReference>
<keyword evidence="9" id="KW-1185">Reference proteome</keyword>
<accession>A0A0D1K411</accession>
<protein>
    <submittedName>
        <fullName evidence="8">YbhL protein</fullName>
    </submittedName>
</protein>
<feature type="transmembrane region" description="Helical" evidence="6">
    <location>
        <begin position="211"/>
        <end position="232"/>
    </location>
</feature>
<proteinExistence type="inferred from homology"/>
<dbReference type="EMBL" id="JWHU01000034">
    <property type="protein sequence ID" value="KIU19744.1"/>
    <property type="molecule type" value="Genomic_DNA"/>
</dbReference>
<evidence type="ECO:0000256" key="3">
    <source>
        <dbReference type="ARBA" id="ARBA00022692"/>
    </source>
</evidence>
<evidence type="ECO:0000256" key="4">
    <source>
        <dbReference type="ARBA" id="ARBA00022989"/>
    </source>
</evidence>